<dbReference type="EMBL" id="VIRV01000010">
    <property type="protein sequence ID" value="MBY0759021.1"/>
    <property type="molecule type" value="Genomic_DNA"/>
</dbReference>
<dbReference type="Proteomes" id="UP000779049">
    <property type="component" value="Unassembled WGS sequence"/>
</dbReference>
<comment type="caution">
    <text evidence="3">The sequence shown here is derived from an EMBL/GenBank/DDBJ whole genome shotgun (WGS) entry which is preliminary data.</text>
</comment>
<keyword evidence="4" id="KW-1185">Reference proteome</keyword>
<comment type="similarity">
    <text evidence="1 2">Belongs to the UPF0102 family.</text>
</comment>
<evidence type="ECO:0000256" key="2">
    <source>
        <dbReference type="HAMAP-Rule" id="MF_00048"/>
    </source>
</evidence>
<name>A0ABS7L7E6_9FIRM</name>
<dbReference type="InterPro" id="IPR011856">
    <property type="entry name" value="tRNA_endonuc-like_dom_sf"/>
</dbReference>
<dbReference type="PANTHER" id="PTHR34039:SF1">
    <property type="entry name" value="UPF0102 PROTEIN YRAN"/>
    <property type="match status" value="1"/>
</dbReference>
<dbReference type="CDD" id="cd20736">
    <property type="entry name" value="PoNe_Nuclease"/>
    <property type="match status" value="1"/>
</dbReference>
<dbReference type="NCBIfam" id="TIGR00252">
    <property type="entry name" value="YraN family protein"/>
    <property type="match status" value="1"/>
</dbReference>
<dbReference type="SUPFAM" id="SSF52980">
    <property type="entry name" value="Restriction endonuclease-like"/>
    <property type="match status" value="1"/>
</dbReference>
<dbReference type="PANTHER" id="PTHR34039">
    <property type="entry name" value="UPF0102 PROTEIN YRAN"/>
    <property type="match status" value="1"/>
</dbReference>
<dbReference type="Gene3D" id="3.40.1350.10">
    <property type="match status" value="1"/>
</dbReference>
<dbReference type="HAMAP" id="MF_00048">
    <property type="entry name" value="UPF0102"/>
    <property type="match status" value="1"/>
</dbReference>
<dbReference type="NCBIfam" id="NF009150">
    <property type="entry name" value="PRK12497.1-3"/>
    <property type="match status" value="1"/>
</dbReference>
<dbReference type="InterPro" id="IPR011335">
    <property type="entry name" value="Restrct_endonuc-II-like"/>
</dbReference>
<evidence type="ECO:0000256" key="1">
    <source>
        <dbReference type="ARBA" id="ARBA00006738"/>
    </source>
</evidence>
<gene>
    <name evidence="3" type="ORF">FLB61_07970</name>
</gene>
<accession>A0ABS7L7E6</accession>
<reference evidence="3 4" key="1">
    <citation type="journal article" date="2020" name="New Microbes New Infect">
        <title>Sellimonas caecigallum sp. nov., description and genome sequence of a new member of the Sellimonas genus isolated from the cecum of feral chicken.</title>
        <authorList>
            <person name="Wongkuna S."/>
            <person name="Ghimire S."/>
            <person name="Antony L."/>
            <person name="Chankhamhaengdecha S."/>
            <person name="Janvilisri T."/>
            <person name="Scaria J."/>
        </authorList>
    </citation>
    <scope>NUCLEOTIDE SEQUENCE [LARGE SCALE GENOMIC DNA]</scope>
    <source>
        <strain evidence="3 4">SW451</strain>
    </source>
</reference>
<organism evidence="3 4">
    <name type="scientific">Sellimonas caecigallum</name>
    <dbReference type="NCBI Taxonomy" id="2592333"/>
    <lineage>
        <taxon>Bacteria</taxon>
        <taxon>Bacillati</taxon>
        <taxon>Bacillota</taxon>
        <taxon>Clostridia</taxon>
        <taxon>Lachnospirales</taxon>
        <taxon>Lachnospiraceae</taxon>
        <taxon>Sellimonas</taxon>
    </lineage>
</organism>
<dbReference type="RefSeq" id="WP_221919829.1">
    <property type="nucleotide sequence ID" value="NZ_CP173660.1"/>
</dbReference>
<evidence type="ECO:0000313" key="4">
    <source>
        <dbReference type="Proteomes" id="UP000779049"/>
    </source>
</evidence>
<sequence>MESRRRTGARYEELAAEYLEEKGYVILERNFRCRSGEIDLIARIQDQIVFVEVKYRSGNGKGSPEEAVDRRKQRTISRCALFYLTRHPDVEQQVRFDVIAISDMEIRHYEHAFEYID</sequence>
<proteinExistence type="inferred from homology"/>
<dbReference type="Pfam" id="PF02021">
    <property type="entry name" value="UPF0102"/>
    <property type="match status" value="1"/>
</dbReference>
<protein>
    <recommendedName>
        <fullName evidence="2">UPF0102 protein FLB61_07970</fullName>
    </recommendedName>
</protein>
<dbReference type="InterPro" id="IPR003509">
    <property type="entry name" value="UPF0102_YraN-like"/>
</dbReference>
<evidence type="ECO:0000313" key="3">
    <source>
        <dbReference type="EMBL" id="MBY0759021.1"/>
    </source>
</evidence>
<dbReference type="NCBIfam" id="NF009154">
    <property type="entry name" value="PRK12497.3-3"/>
    <property type="match status" value="1"/>
</dbReference>